<feature type="compositionally biased region" description="Polar residues" evidence="13">
    <location>
        <begin position="698"/>
        <end position="709"/>
    </location>
</feature>
<dbReference type="GO" id="GO:0000139">
    <property type="term" value="C:Golgi membrane"/>
    <property type="evidence" value="ECO:0007669"/>
    <property type="project" value="UniProtKB-SubCell"/>
</dbReference>
<sequence length="717" mass="85338">MWWRLSKRYKLALFSVAVGTLIVLLLSQVLRPTRKPKWKAVEPITRYLGVQDVNDSVIRQILNEKYPSVYQNDTILTDTVYDDMFSSNKHFLASLSWPMADRCNYYFDQVLKQNSDTNQPLIDGHRPFKYEKIAMFGWEAFYKEFKQRRWNDEKRRILEELREKRKQELENEGEYDEDMEFSEEEVGFKDDMVKLDEEQVEHDIKELYDATRKIIDHDHETLRKFLSHSRVFNKCFLQMSKPHQDDNIKFVKSQEDFASEWRSRQTHPKHHRWESCRELERIIYPWLTGVSPTVTELTTGKVQQLETNQHDCWLGQWRNRLRRRGIVLTISNTHVDDTVKLIALLQEHKNELPIEIIYREDQLGDVEKEKLTKAAKKWNQSIWMVDITKCVADNYVEKFDGFGYKLLAVLFNTFSEIMLMDADTVLIQPPVYFFDMKKYTQSGTLFFKDRANVEFRLHEDIPWFNFLFPSQADEAVFNIKQVTEHTTQRMFFTDRFNHYMESGVVLIDRSQHFDQPLIMAVLFWFHSIKYRVYGDKELFWLSMAMMGDERYEFNNHHAAAIGKITPKKEYKVKANEICSNHPGHISDEDDHSLLWFNSGFQHCGMSKYVNFEKEFGRKLRYTDIKNVDLFREFMTSRLEIESAIIPPYRQLIANNDKGEPNRAWSHMKEYCDEYTWCGAHQNVGHKLKEYWGDSTASESVSSKHQTEAQQDAELTGV</sequence>
<comment type="pathway">
    <text evidence="2">Protein modification; protein glycosylation.</text>
</comment>
<evidence type="ECO:0000256" key="11">
    <source>
        <dbReference type="ARBA" id="ARBA00023180"/>
    </source>
</evidence>
<dbReference type="InterPro" id="IPR029044">
    <property type="entry name" value="Nucleotide-diphossugar_trans"/>
</dbReference>
<dbReference type="GO" id="GO:0006493">
    <property type="term" value="P:protein O-linked glycosylation"/>
    <property type="evidence" value="ECO:0007669"/>
    <property type="project" value="TreeGrafter"/>
</dbReference>
<evidence type="ECO:0000313" key="14">
    <source>
        <dbReference type="EMBL" id="KAA8898121.1"/>
    </source>
</evidence>
<evidence type="ECO:0000256" key="9">
    <source>
        <dbReference type="ARBA" id="ARBA00023034"/>
    </source>
</evidence>
<dbReference type="OMA" id="HTLLWFN"/>
<dbReference type="InterPro" id="IPR022751">
    <property type="entry name" value="Alpha_mannosyltransferase"/>
</dbReference>
<evidence type="ECO:0000256" key="13">
    <source>
        <dbReference type="SAM" id="MobiDB-lite"/>
    </source>
</evidence>
<feature type="region of interest" description="Disordered" evidence="13">
    <location>
        <begin position="698"/>
        <end position="717"/>
    </location>
</feature>
<dbReference type="EMBL" id="SWFT01000149">
    <property type="protein sequence ID" value="KAA8898121.1"/>
    <property type="molecule type" value="Genomic_DNA"/>
</dbReference>
<keyword evidence="9" id="KW-0333">Golgi apparatus</keyword>
<evidence type="ECO:0000256" key="5">
    <source>
        <dbReference type="ARBA" id="ARBA00022679"/>
    </source>
</evidence>
<evidence type="ECO:0000256" key="3">
    <source>
        <dbReference type="ARBA" id="ARBA00009105"/>
    </source>
</evidence>
<proteinExistence type="inferred from homology"/>
<keyword evidence="4" id="KW-0328">Glycosyltransferase</keyword>
<evidence type="ECO:0000256" key="12">
    <source>
        <dbReference type="SAM" id="Coils"/>
    </source>
</evidence>
<keyword evidence="12" id="KW-0175">Coiled coil</keyword>
<protein>
    <recommendedName>
        <fullName evidence="16">Alpha-1,3-mannosyltransferase</fullName>
    </recommendedName>
</protein>
<comment type="subcellular location">
    <subcellularLocation>
        <location evidence="1">Golgi apparatus membrane</location>
        <topology evidence="1">Single-pass type II membrane protein</topology>
    </subcellularLocation>
</comment>
<evidence type="ECO:0000256" key="2">
    <source>
        <dbReference type="ARBA" id="ARBA00004922"/>
    </source>
</evidence>
<accession>A0A642UFR9</accession>
<dbReference type="Proteomes" id="UP000449547">
    <property type="component" value="Unassembled WGS sequence"/>
</dbReference>
<dbReference type="PANTHER" id="PTHR31392:SF1">
    <property type="entry name" value="ALPHA-1,3-MANNOSYLTRANSFERASE MNN1-RELATED"/>
    <property type="match status" value="1"/>
</dbReference>
<evidence type="ECO:0000256" key="7">
    <source>
        <dbReference type="ARBA" id="ARBA00022968"/>
    </source>
</evidence>
<gene>
    <name evidence="14" type="ORF">DIURU_004976</name>
</gene>
<keyword evidence="5" id="KW-0808">Transferase</keyword>
<evidence type="ECO:0008006" key="16">
    <source>
        <dbReference type="Google" id="ProtNLM"/>
    </source>
</evidence>
<keyword evidence="11" id="KW-0325">Glycoprotein</keyword>
<keyword evidence="10" id="KW-0472">Membrane</keyword>
<evidence type="ECO:0000256" key="10">
    <source>
        <dbReference type="ARBA" id="ARBA00023136"/>
    </source>
</evidence>
<keyword evidence="8" id="KW-1133">Transmembrane helix</keyword>
<evidence type="ECO:0000256" key="8">
    <source>
        <dbReference type="ARBA" id="ARBA00022989"/>
    </source>
</evidence>
<dbReference type="GO" id="GO:0000033">
    <property type="term" value="F:alpha-1,3-mannosyltransferase activity"/>
    <property type="evidence" value="ECO:0007669"/>
    <property type="project" value="TreeGrafter"/>
</dbReference>
<evidence type="ECO:0000256" key="4">
    <source>
        <dbReference type="ARBA" id="ARBA00022676"/>
    </source>
</evidence>
<dbReference type="RefSeq" id="XP_034010378.1">
    <property type="nucleotide sequence ID" value="XM_034157906.1"/>
</dbReference>
<dbReference type="VEuPathDB" id="FungiDB:DIURU_004976"/>
<evidence type="ECO:0000256" key="1">
    <source>
        <dbReference type="ARBA" id="ARBA00004323"/>
    </source>
</evidence>
<keyword evidence="15" id="KW-1185">Reference proteome</keyword>
<evidence type="ECO:0000313" key="15">
    <source>
        <dbReference type="Proteomes" id="UP000449547"/>
    </source>
</evidence>
<dbReference type="Pfam" id="PF11051">
    <property type="entry name" value="Mannosyl_trans3"/>
    <property type="match status" value="1"/>
</dbReference>
<comment type="caution">
    <text evidence="14">The sequence shown here is derived from an EMBL/GenBank/DDBJ whole genome shotgun (WGS) entry which is preliminary data.</text>
</comment>
<feature type="coiled-coil region" evidence="12">
    <location>
        <begin position="147"/>
        <end position="178"/>
    </location>
</feature>
<dbReference type="AlphaFoldDB" id="A0A642UFR9"/>
<dbReference type="PANTHER" id="PTHR31392">
    <property type="entry name" value="ALPHA-1,3-MANNOSYLTRANSFERASE MNN1-RELATED"/>
    <property type="match status" value="1"/>
</dbReference>
<organism evidence="14 15">
    <name type="scientific">Diutina rugosa</name>
    <name type="common">Yeast</name>
    <name type="synonym">Candida rugosa</name>
    <dbReference type="NCBI Taxonomy" id="5481"/>
    <lineage>
        <taxon>Eukaryota</taxon>
        <taxon>Fungi</taxon>
        <taxon>Dikarya</taxon>
        <taxon>Ascomycota</taxon>
        <taxon>Saccharomycotina</taxon>
        <taxon>Pichiomycetes</taxon>
        <taxon>Debaryomycetaceae</taxon>
        <taxon>Diutina</taxon>
    </lineage>
</organism>
<dbReference type="SUPFAM" id="SSF53448">
    <property type="entry name" value="Nucleotide-diphospho-sugar transferases"/>
    <property type="match status" value="1"/>
</dbReference>
<dbReference type="GO" id="GO:0046354">
    <property type="term" value="P:mannan biosynthetic process"/>
    <property type="evidence" value="ECO:0007669"/>
    <property type="project" value="UniProtKB-ARBA"/>
</dbReference>
<dbReference type="GeneID" id="54783627"/>
<comment type="similarity">
    <text evidence="3">Belongs to the MNN1/MNT family.</text>
</comment>
<keyword evidence="7" id="KW-0735">Signal-anchor</keyword>
<keyword evidence="6" id="KW-0812">Transmembrane</keyword>
<dbReference type="OrthoDB" id="430354at2759"/>
<name>A0A642UFR9_DIURU</name>
<reference evidence="14 15" key="1">
    <citation type="submission" date="2019-07" db="EMBL/GenBank/DDBJ databases">
        <title>Genome assembly of two rare yeast pathogens: Diutina rugosa and Trichomonascus ciferrii.</title>
        <authorList>
            <person name="Mixao V."/>
            <person name="Saus E."/>
            <person name="Hansen A."/>
            <person name="Lass-Flor C."/>
            <person name="Gabaldon T."/>
        </authorList>
    </citation>
    <scope>NUCLEOTIDE SEQUENCE [LARGE SCALE GENOMIC DNA]</scope>
    <source>
        <strain evidence="14 15">CBS 613</strain>
    </source>
</reference>
<evidence type="ECO:0000256" key="6">
    <source>
        <dbReference type="ARBA" id="ARBA00022692"/>
    </source>
</evidence>